<accession>A0A6J4UZP9</accession>
<organism evidence="2">
    <name type="scientific">uncultured Thermomicrobiales bacterium</name>
    <dbReference type="NCBI Taxonomy" id="1645740"/>
    <lineage>
        <taxon>Bacteria</taxon>
        <taxon>Pseudomonadati</taxon>
        <taxon>Thermomicrobiota</taxon>
        <taxon>Thermomicrobia</taxon>
        <taxon>Thermomicrobiales</taxon>
        <taxon>environmental samples</taxon>
    </lineage>
</organism>
<evidence type="ECO:0000256" key="1">
    <source>
        <dbReference type="SAM" id="MobiDB-lite"/>
    </source>
</evidence>
<dbReference type="EC" id="3.5.1.47" evidence="2"/>
<dbReference type="GO" id="GO:0050118">
    <property type="term" value="F:N-acetyldiaminopimelate deacetylase activity"/>
    <property type="evidence" value="ECO:0007669"/>
    <property type="project" value="UniProtKB-EC"/>
</dbReference>
<feature type="non-terminal residue" evidence="2">
    <location>
        <position position="1"/>
    </location>
</feature>
<sequence length="54" mass="6160">GRSGFVHNQDSGKRWPCRLPELLRRPDRRRSPDHHGAADAGLAGGRPYRERGRQ</sequence>
<keyword evidence="2" id="KW-0378">Hydrolase</keyword>
<dbReference type="AlphaFoldDB" id="A0A6J4UZP9"/>
<evidence type="ECO:0000313" key="2">
    <source>
        <dbReference type="EMBL" id="CAA9563143.1"/>
    </source>
</evidence>
<gene>
    <name evidence="2" type="ORF">AVDCRST_MAG87-1738</name>
</gene>
<feature type="compositionally biased region" description="Basic and acidic residues" evidence="1">
    <location>
        <begin position="21"/>
        <end position="37"/>
    </location>
</feature>
<reference evidence="2" key="1">
    <citation type="submission" date="2020-02" db="EMBL/GenBank/DDBJ databases">
        <authorList>
            <person name="Meier V. D."/>
        </authorList>
    </citation>
    <scope>NUCLEOTIDE SEQUENCE</scope>
    <source>
        <strain evidence="2">AVDCRST_MAG87</strain>
    </source>
</reference>
<dbReference type="EMBL" id="CADCWJ010000389">
    <property type="protein sequence ID" value="CAA9563143.1"/>
    <property type="molecule type" value="Genomic_DNA"/>
</dbReference>
<feature type="non-terminal residue" evidence="2">
    <location>
        <position position="54"/>
    </location>
</feature>
<feature type="region of interest" description="Disordered" evidence="1">
    <location>
        <begin position="1"/>
        <end position="54"/>
    </location>
</feature>
<proteinExistence type="predicted"/>
<name>A0A6J4UZP9_9BACT</name>
<protein>
    <submittedName>
        <fullName evidence="2">N-acetyl-L,L-diaminopimelate deacetylase</fullName>
        <ecNumber evidence="2">3.5.1.47</ecNumber>
    </submittedName>
</protein>